<dbReference type="EMBL" id="KN552368">
    <property type="protein sequence ID" value="KHJ91065.1"/>
    <property type="molecule type" value="Genomic_DNA"/>
</dbReference>
<evidence type="ECO:0000256" key="4">
    <source>
        <dbReference type="ARBA" id="ARBA00022679"/>
    </source>
</evidence>
<evidence type="ECO:0000256" key="1">
    <source>
        <dbReference type="ARBA" id="ARBA00009995"/>
    </source>
</evidence>
<evidence type="ECO:0000256" key="6">
    <source>
        <dbReference type="ARBA" id="ARBA00047475"/>
    </source>
</evidence>
<evidence type="ECO:0000256" key="3">
    <source>
        <dbReference type="ARBA" id="ARBA00022676"/>
    </source>
</evidence>
<evidence type="ECO:0000313" key="8">
    <source>
        <dbReference type="Proteomes" id="UP000053660"/>
    </source>
</evidence>
<dbReference type="SUPFAM" id="SSF53756">
    <property type="entry name" value="UDP-Glycosyltransferase/glycogen phosphorylase"/>
    <property type="match status" value="1"/>
</dbReference>
<keyword evidence="5" id="KW-0732">Signal</keyword>
<comment type="catalytic activity">
    <reaction evidence="6">
        <text>glucuronate acceptor + UDP-alpha-D-glucuronate = acceptor beta-D-glucuronoside + UDP + H(+)</text>
        <dbReference type="Rhea" id="RHEA:21032"/>
        <dbReference type="ChEBI" id="CHEBI:15378"/>
        <dbReference type="ChEBI" id="CHEBI:58052"/>
        <dbReference type="ChEBI" id="CHEBI:58223"/>
        <dbReference type="ChEBI" id="CHEBI:132367"/>
        <dbReference type="ChEBI" id="CHEBI:132368"/>
        <dbReference type="EC" id="2.4.1.17"/>
    </reaction>
</comment>
<evidence type="ECO:0000313" key="7">
    <source>
        <dbReference type="EMBL" id="KHJ91065.1"/>
    </source>
</evidence>
<proteinExistence type="inferred from homology"/>
<keyword evidence="3" id="KW-0328">Glycosyltransferase</keyword>
<dbReference type="PANTHER" id="PTHR48043">
    <property type="entry name" value="EG:EG0003.4 PROTEIN-RELATED"/>
    <property type="match status" value="1"/>
</dbReference>
<keyword evidence="4" id="KW-0808">Transferase</keyword>
<evidence type="ECO:0000256" key="5">
    <source>
        <dbReference type="ARBA" id="ARBA00022729"/>
    </source>
</evidence>
<dbReference type="PANTHER" id="PTHR48043:SF23">
    <property type="entry name" value="UDP-GLUCURONOSYLTRANSFERASE"/>
    <property type="match status" value="1"/>
</dbReference>
<dbReference type="EC" id="2.4.1.17" evidence="2"/>
<protein>
    <recommendedName>
        <fullName evidence="2">glucuronosyltransferase</fullName>
        <ecNumber evidence="2">2.4.1.17</ecNumber>
    </recommendedName>
</protein>
<dbReference type="InterPro" id="IPR050271">
    <property type="entry name" value="UDP-glycosyltransferase"/>
</dbReference>
<sequence length="287" mass="31982">MGTIADVLTEAGHNTVLMPVLDPDLDRHTGLRLTTNVIKVASDSRTAAMFAQKEKFTTRLWSLNPSAYGMIKVALHTAQSFTYQCEKVLNEEAAISTLKAWHFDVGIAEAFDICGFGEYCRRLFEIFNVSSTIAVTSQVQADHVSKAIGVPGAPSYVPGSISTKGDTMGIMDRLRNLVETHLGNKFHETLYNMEIALFREKFGAKFKGHGEILSQISYFFTNSNPYLDYPHPTIHKVIDIGGIAVSLDAERNKLPQNLDEILKLRETNVVISFGTVVKARYMPENYR</sequence>
<dbReference type="GO" id="GO:0015020">
    <property type="term" value="F:glucuronosyltransferase activity"/>
    <property type="evidence" value="ECO:0007669"/>
    <property type="project" value="UniProtKB-EC"/>
</dbReference>
<dbReference type="OrthoDB" id="5835829at2759"/>
<keyword evidence="8" id="KW-1185">Reference proteome</keyword>
<name>A0A0B1T6Q6_OESDE</name>
<dbReference type="Proteomes" id="UP000053660">
    <property type="component" value="Unassembled WGS sequence"/>
</dbReference>
<gene>
    <name evidence="7" type="ORF">OESDEN_09075</name>
</gene>
<evidence type="ECO:0000256" key="2">
    <source>
        <dbReference type="ARBA" id="ARBA00012544"/>
    </source>
</evidence>
<dbReference type="InterPro" id="IPR002213">
    <property type="entry name" value="UDP_glucos_trans"/>
</dbReference>
<dbReference type="Pfam" id="PF00201">
    <property type="entry name" value="UDPGT"/>
    <property type="match status" value="1"/>
</dbReference>
<organism evidence="7 8">
    <name type="scientific">Oesophagostomum dentatum</name>
    <name type="common">Nodular worm</name>
    <dbReference type="NCBI Taxonomy" id="61180"/>
    <lineage>
        <taxon>Eukaryota</taxon>
        <taxon>Metazoa</taxon>
        <taxon>Ecdysozoa</taxon>
        <taxon>Nematoda</taxon>
        <taxon>Chromadorea</taxon>
        <taxon>Rhabditida</taxon>
        <taxon>Rhabditina</taxon>
        <taxon>Rhabditomorpha</taxon>
        <taxon>Strongyloidea</taxon>
        <taxon>Strongylidae</taxon>
        <taxon>Oesophagostomum</taxon>
    </lineage>
</organism>
<comment type="similarity">
    <text evidence="1">Belongs to the UDP-glycosyltransferase family.</text>
</comment>
<dbReference type="AlphaFoldDB" id="A0A0B1T6Q6"/>
<reference evidence="7 8" key="1">
    <citation type="submission" date="2014-03" db="EMBL/GenBank/DDBJ databases">
        <title>Draft genome of the hookworm Oesophagostomum dentatum.</title>
        <authorList>
            <person name="Mitreva M."/>
        </authorList>
    </citation>
    <scope>NUCLEOTIDE SEQUENCE [LARGE SCALE GENOMIC DNA]</scope>
    <source>
        <strain evidence="7 8">OD-Hann</strain>
    </source>
</reference>
<accession>A0A0B1T6Q6</accession>